<evidence type="ECO:0000256" key="1">
    <source>
        <dbReference type="SAM" id="Coils"/>
    </source>
</evidence>
<dbReference type="EMBL" id="CP120733">
    <property type="protein sequence ID" value="WFD10916.1"/>
    <property type="molecule type" value="Genomic_DNA"/>
</dbReference>
<keyword evidence="1" id="KW-0175">Coiled coil</keyword>
<proteinExistence type="predicted"/>
<keyword evidence="3" id="KW-0812">Transmembrane</keyword>
<feature type="coiled-coil region" evidence="1">
    <location>
        <begin position="11"/>
        <end position="40"/>
    </location>
</feature>
<keyword evidence="3" id="KW-1133">Transmembrane helix</keyword>
<evidence type="ECO:0008006" key="6">
    <source>
        <dbReference type="Google" id="ProtNLM"/>
    </source>
</evidence>
<reference evidence="4 5" key="1">
    <citation type="submission" date="2023-03" db="EMBL/GenBank/DDBJ databases">
        <title>Complete genome sequence of Tepidibacter sp. SWIR-1, isolated from a deep-sea hydrothermal vent.</title>
        <authorList>
            <person name="Li X."/>
        </authorList>
    </citation>
    <scope>NUCLEOTIDE SEQUENCE [LARGE SCALE GENOMIC DNA]</scope>
    <source>
        <strain evidence="4 5">SWIR-1</strain>
    </source>
</reference>
<evidence type="ECO:0000256" key="2">
    <source>
        <dbReference type="SAM" id="MobiDB-lite"/>
    </source>
</evidence>
<feature type="transmembrane region" description="Helical" evidence="3">
    <location>
        <begin position="76"/>
        <end position="94"/>
    </location>
</feature>
<keyword evidence="3" id="KW-0472">Membrane</keyword>
<keyword evidence="5" id="KW-1185">Reference proteome</keyword>
<evidence type="ECO:0000313" key="5">
    <source>
        <dbReference type="Proteomes" id="UP001222800"/>
    </source>
</evidence>
<dbReference type="Proteomes" id="UP001222800">
    <property type="component" value="Chromosome"/>
</dbReference>
<dbReference type="RefSeq" id="WP_277732881.1">
    <property type="nucleotide sequence ID" value="NZ_CP120733.1"/>
</dbReference>
<name>A0ABY8EDA9_9FIRM</name>
<accession>A0ABY8EDA9</accession>
<protein>
    <recommendedName>
        <fullName evidence="6">DUF4367 domain-containing protein</fullName>
    </recommendedName>
</protein>
<gene>
    <name evidence="4" type="ORF">P4S50_02255</name>
</gene>
<feature type="region of interest" description="Disordered" evidence="2">
    <location>
        <begin position="122"/>
        <end position="147"/>
    </location>
</feature>
<sequence length="291" mass="33272">MKDNLKNTPRFESINSELDKAIDQMDILEIEKQLEKLSEEKPLPYSIEDSKIFAKRIIEQNKKGYGSMRRSVKKSVILVACIVLTIGVTVVYGTDLFKNFKFYNQETTVEIRTNQNISEEEAASMAKEAEDDYNSPSTQGTTEENELNKFANIKEVEESIGIKITLPSYVPQDFEMKKDILVQNSFDNNHNIYISYMSKEKKNRLFEVSIITQKQPEDSTIVTVTDTVHEGEYKTPSGTKYSILKEDEGIIATTDINNIVYSLIFTGVNEEEMHKVINSVDLSGYMMYGKQ</sequence>
<evidence type="ECO:0000256" key="3">
    <source>
        <dbReference type="SAM" id="Phobius"/>
    </source>
</evidence>
<evidence type="ECO:0000313" key="4">
    <source>
        <dbReference type="EMBL" id="WFD10916.1"/>
    </source>
</evidence>
<organism evidence="4 5">
    <name type="scientific">Tepidibacter hydrothermalis</name>
    <dbReference type="NCBI Taxonomy" id="3036126"/>
    <lineage>
        <taxon>Bacteria</taxon>
        <taxon>Bacillati</taxon>
        <taxon>Bacillota</taxon>
        <taxon>Clostridia</taxon>
        <taxon>Peptostreptococcales</taxon>
        <taxon>Peptostreptococcaceae</taxon>
        <taxon>Tepidibacter</taxon>
    </lineage>
</organism>